<gene>
    <name evidence="1" type="ORF">ATANTOWER_018311</name>
</gene>
<keyword evidence="2" id="KW-1185">Reference proteome</keyword>
<evidence type="ECO:0000313" key="1">
    <source>
        <dbReference type="EMBL" id="MED6240261.1"/>
    </source>
</evidence>
<dbReference type="EMBL" id="JAHUTI010023464">
    <property type="protein sequence ID" value="MED6240261.1"/>
    <property type="molecule type" value="Genomic_DNA"/>
</dbReference>
<reference evidence="1 2" key="1">
    <citation type="submission" date="2021-07" db="EMBL/GenBank/DDBJ databases">
        <authorList>
            <person name="Palmer J.M."/>
        </authorList>
    </citation>
    <scope>NUCLEOTIDE SEQUENCE [LARGE SCALE GENOMIC DNA]</scope>
    <source>
        <strain evidence="1 2">AT_MEX2019</strain>
        <tissue evidence="1">Muscle</tissue>
    </source>
</reference>
<name>A0ABU7APV3_9TELE</name>
<sequence>MDSPSANHRLQKEAESSCTYSDCLHRVKHEKDPAESTEQISNIQPKTNFTTVKSLRVCSLKSLSLLLSWLTQKLPHKVQNCNFFRQTLEHYQSRQRCLSSLLLLPHHLIL</sequence>
<organism evidence="1 2">
    <name type="scientific">Ataeniobius toweri</name>
    <dbReference type="NCBI Taxonomy" id="208326"/>
    <lineage>
        <taxon>Eukaryota</taxon>
        <taxon>Metazoa</taxon>
        <taxon>Chordata</taxon>
        <taxon>Craniata</taxon>
        <taxon>Vertebrata</taxon>
        <taxon>Euteleostomi</taxon>
        <taxon>Actinopterygii</taxon>
        <taxon>Neopterygii</taxon>
        <taxon>Teleostei</taxon>
        <taxon>Neoteleostei</taxon>
        <taxon>Acanthomorphata</taxon>
        <taxon>Ovalentaria</taxon>
        <taxon>Atherinomorphae</taxon>
        <taxon>Cyprinodontiformes</taxon>
        <taxon>Goodeidae</taxon>
        <taxon>Ataeniobius</taxon>
    </lineage>
</organism>
<proteinExistence type="predicted"/>
<accession>A0ABU7APV3</accession>
<protein>
    <submittedName>
        <fullName evidence="1">Uncharacterized protein</fullName>
    </submittedName>
</protein>
<dbReference type="Proteomes" id="UP001345963">
    <property type="component" value="Unassembled WGS sequence"/>
</dbReference>
<comment type="caution">
    <text evidence="1">The sequence shown here is derived from an EMBL/GenBank/DDBJ whole genome shotgun (WGS) entry which is preliminary data.</text>
</comment>
<evidence type="ECO:0000313" key="2">
    <source>
        <dbReference type="Proteomes" id="UP001345963"/>
    </source>
</evidence>